<accession>A0A1Z4VM44</accession>
<evidence type="ECO:0000256" key="4">
    <source>
        <dbReference type="SAM" id="Coils"/>
    </source>
</evidence>
<gene>
    <name evidence="6" type="ORF">FOKN1_0275</name>
</gene>
<dbReference type="InterPro" id="IPR029787">
    <property type="entry name" value="Nucleotide_cyclase"/>
</dbReference>
<name>A0A1Z4VM44_9GAMM</name>
<organism evidence="6 7">
    <name type="scientific">Thiohalobacter thiocyanaticus</name>
    <dbReference type="NCBI Taxonomy" id="585455"/>
    <lineage>
        <taxon>Bacteria</taxon>
        <taxon>Pseudomonadati</taxon>
        <taxon>Pseudomonadota</taxon>
        <taxon>Gammaproteobacteria</taxon>
        <taxon>Thiohalobacterales</taxon>
        <taxon>Thiohalobacteraceae</taxon>
        <taxon>Thiohalobacter</taxon>
    </lineage>
</organism>
<dbReference type="PANTHER" id="PTHR45138">
    <property type="entry name" value="REGULATORY COMPONENTS OF SENSORY TRANSDUCTION SYSTEM"/>
    <property type="match status" value="1"/>
</dbReference>
<dbReference type="Gene3D" id="3.30.70.270">
    <property type="match status" value="1"/>
</dbReference>
<dbReference type="InterPro" id="IPR050469">
    <property type="entry name" value="Diguanylate_Cyclase"/>
</dbReference>
<dbReference type="SMART" id="SM00267">
    <property type="entry name" value="GGDEF"/>
    <property type="match status" value="1"/>
</dbReference>
<evidence type="ECO:0000313" key="7">
    <source>
        <dbReference type="Proteomes" id="UP000218765"/>
    </source>
</evidence>
<comment type="catalytic activity">
    <reaction evidence="3">
        <text>2 GTP = 3',3'-c-di-GMP + 2 diphosphate</text>
        <dbReference type="Rhea" id="RHEA:24898"/>
        <dbReference type="ChEBI" id="CHEBI:33019"/>
        <dbReference type="ChEBI" id="CHEBI:37565"/>
        <dbReference type="ChEBI" id="CHEBI:58805"/>
        <dbReference type="EC" id="2.7.7.65"/>
    </reaction>
</comment>
<evidence type="ECO:0000256" key="1">
    <source>
        <dbReference type="ARBA" id="ARBA00001946"/>
    </source>
</evidence>
<evidence type="ECO:0000259" key="5">
    <source>
        <dbReference type="PROSITE" id="PS50887"/>
    </source>
</evidence>
<keyword evidence="7" id="KW-1185">Reference proteome</keyword>
<dbReference type="PROSITE" id="PS50887">
    <property type="entry name" value="GGDEF"/>
    <property type="match status" value="1"/>
</dbReference>
<feature type="coiled-coil region" evidence="4">
    <location>
        <begin position="135"/>
        <end position="176"/>
    </location>
</feature>
<proteinExistence type="predicted"/>
<dbReference type="Proteomes" id="UP000218765">
    <property type="component" value="Chromosome"/>
</dbReference>
<dbReference type="KEGG" id="ttc:FOKN1_0275"/>
<dbReference type="CDD" id="cd01949">
    <property type="entry name" value="GGDEF"/>
    <property type="match status" value="1"/>
</dbReference>
<comment type="cofactor">
    <cofactor evidence="1">
        <name>Mg(2+)</name>
        <dbReference type="ChEBI" id="CHEBI:18420"/>
    </cofactor>
</comment>
<dbReference type="FunFam" id="3.30.70.270:FF:000001">
    <property type="entry name" value="Diguanylate cyclase domain protein"/>
    <property type="match status" value="1"/>
</dbReference>
<dbReference type="EMBL" id="AP018052">
    <property type="protein sequence ID" value="BAZ92679.1"/>
    <property type="molecule type" value="Genomic_DNA"/>
</dbReference>
<evidence type="ECO:0000256" key="2">
    <source>
        <dbReference type="ARBA" id="ARBA00012528"/>
    </source>
</evidence>
<dbReference type="SUPFAM" id="SSF55073">
    <property type="entry name" value="Nucleotide cyclase"/>
    <property type="match status" value="1"/>
</dbReference>
<dbReference type="GO" id="GO:0052621">
    <property type="term" value="F:diguanylate cyclase activity"/>
    <property type="evidence" value="ECO:0007669"/>
    <property type="project" value="UniProtKB-EC"/>
</dbReference>
<keyword evidence="4" id="KW-0175">Coiled coil</keyword>
<feature type="domain" description="GGDEF" evidence="5">
    <location>
        <begin position="207"/>
        <end position="342"/>
    </location>
</feature>
<dbReference type="InterPro" id="IPR000160">
    <property type="entry name" value="GGDEF_dom"/>
</dbReference>
<dbReference type="EC" id="2.7.7.65" evidence="2"/>
<dbReference type="InterPro" id="IPR043128">
    <property type="entry name" value="Rev_trsase/Diguanyl_cyclase"/>
</dbReference>
<dbReference type="NCBIfam" id="TIGR00254">
    <property type="entry name" value="GGDEF"/>
    <property type="match status" value="1"/>
</dbReference>
<protein>
    <recommendedName>
        <fullName evidence="2">diguanylate cyclase</fullName>
        <ecNumber evidence="2">2.7.7.65</ecNumber>
    </recommendedName>
</protein>
<sequence>MQYNESFDQAAEYVRLALPLMAKHAIPATPQHYTVWYEYVAGRNPVLQESIEQAIHDPRQPVSVDFSTALFEEHFRQAEMQLAESLRNEVRARLAQILEQVSLSGDQTLHYGELLGRYENSLAQDMSTEEFRGLLNEFIRETQTMQETNRALQDQLDQTRGELDRMREQLEEARMAASTDALTGLHNRMTLDEKLRDYTRRAREDGESLCLIMADIDHFKRFNDTHGHIVGDRLLQLVAGILRENVKGQDIVARFGGEEFAILLPNTPLHGALAVAEHLRATVQQQRLRRKDTQDPIGSVTLSLGLARYQSGEPVHAFVERADMALYQAKHSGRNRVAVESQAPAA</sequence>
<dbReference type="PANTHER" id="PTHR45138:SF9">
    <property type="entry name" value="DIGUANYLATE CYCLASE DGCM-RELATED"/>
    <property type="match status" value="1"/>
</dbReference>
<dbReference type="Pfam" id="PF00990">
    <property type="entry name" value="GGDEF"/>
    <property type="match status" value="1"/>
</dbReference>
<evidence type="ECO:0000256" key="3">
    <source>
        <dbReference type="ARBA" id="ARBA00034247"/>
    </source>
</evidence>
<dbReference type="OrthoDB" id="9812260at2"/>
<dbReference type="AlphaFoldDB" id="A0A1Z4VM44"/>
<reference evidence="6 7" key="1">
    <citation type="submission" date="2017-05" db="EMBL/GenBank/DDBJ databases">
        <title>Thiocyanate degradation by Thiohalobacter thiocyanaticus FOKN1.</title>
        <authorList>
            <person name="Oshiki M."/>
            <person name="Fukushima T."/>
            <person name="Kawano S."/>
            <person name="Nakagawa J."/>
        </authorList>
    </citation>
    <scope>NUCLEOTIDE SEQUENCE [LARGE SCALE GENOMIC DNA]</scope>
    <source>
        <strain evidence="6 7">FOKN1</strain>
    </source>
</reference>
<evidence type="ECO:0000313" key="6">
    <source>
        <dbReference type="EMBL" id="BAZ92679.1"/>
    </source>
</evidence>
<dbReference type="RefSeq" id="WP_157745229.1">
    <property type="nucleotide sequence ID" value="NZ_AP018052.1"/>
</dbReference>